<dbReference type="AlphaFoldDB" id="A0A0Q9XWP6"/>
<evidence type="ECO:0000313" key="2">
    <source>
        <dbReference type="Proteomes" id="UP000053881"/>
    </source>
</evidence>
<name>A0A0Q9XWP6_9BACI</name>
<evidence type="ECO:0000313" key="1">
    <source>
        <dbReference type="EMBL" id="KRG09818.1"/>
    </source>
</evidence>
<accession>A0A0Q9XWP6</accession>
<proteinExistence type="predicted"/>
<dbReference type="EMBL" id="LGPB01000137">
    <property type="protein sequence ID" value="KRG09818.1"/>
    <property type="molecule type" value="Genomic_DNA"/>
</dbReference>
<reference evidence="1 2" key="1">
    <citation type="submission" date="2015-06" db="EMBL/GenBank/DDBJ databases">
        <title>Genome sequencing project of Bacillus galactosidilyticus PL133.</title>
        <authorList>
            <person name="Gaiero J."/>
            <person name="Nicol R."/>
            <person name="Habash M."/>
        </authorList>
    </citation>
    <scope>NUCLEOTIDE SEQUENCE [LARGE SCALE GENOMIC DNA]</scope>
    <source>
        <strain evidence="1 2">PL133</strain>
    </source>
</reference>
<dbReference type="InterPro" id="IPR036237">
    <property type="entry name" value="Xyl_isomerase-like_sf"/>
</dbReference>
<comment type="caution">
    <text evidence="1">The sequence shown here is derived from an EMBL/GenBank/DDBJ whole genome shotgun (WGS) entry which is preliminary data.</text>
</comment>
<protein>
    <submittedName>
        <fullName evidence="1">Uncharacterized protein</fullName>
    </submittedName>
</protein>
<sequence>MFSKVNDLGHGWWRARTPGWGEVKWDKFITALLEVDYKGNLVIEHEDDVFAKAIEMKEIQEESDIVNNYVQDRNGLILGYRTLKALIP</sequence>
<dbReference type="Proteomes" id="UP000053881">
    <property type="component" value="Unassembled WGS sequence"/>
</dbReference>
<dbReference type="SUPFAM" id="SSF51658">
    <property type="entry name" value="Xylose isomerase-like"/>
    <property type="match status" value="1"/>
</dbReference>
<dbReference type="PATRIC" id="fig|217031.4.peg.7556"/>
<dbReference type="Gene3D" id="3.20.20.150">
    <property type="entry name" value="Divalent-metal-dependent TIM barrel enzymes"/>
    <property type="match status" value="1"/>
</dbReference>
<gene>
    <name evidence="1" type="ORF">ACA29_22230</name>
</gene>
<organism evidence="1 2">
    <name type="scientific">Lederbergia galactosidilytica</name>
    <dbReference type="NCBI Taxonomy" id="217031"/>
    <lineage>
        <taxon>Bacteria</taxon>
        <taxon>Bacillati</taxon>
        <taxon>Bacillota</taxon>
        <taxon>Bacilli</taxon>
        <taxon>Bacillales</taxon>
        <taxon>Bacillaceae</taxon>
        <taxon>Lederbergia</taxon>
    </lineage>
</organism>